<gene>
    <name evidence="1" type="ORF">EMQ25_03770</name>
</gene>
<dbReference type="EMBL" id="RZNJ01000001">
    <property type="protein sequence ID" value="RUT35081.1"/>
    <property type="molecule type" value="Genomic_DNA"/>
</dbReference>
<organism evidence="1 2">
    <name type="scientific">Arsenicitalea aurantiaca</name>
    <dbReference type="NCBI Taxonomy" id="1783274"/>
    <lineage>
        <taxon>Bacteria</taxon>
        <taxon>Pseudomonadati</taxon>
        <taxon>Pseudomonadota</taxon>
        <taxon>Alphaproteobacteria</taxon>
        <taxon>Hyphomicrobiales</taxon>
        <taxon>Devosiaceae</taxon>
        <taxon>Arsenicitalea</taxon>
    </lineage>
</organism>
<accession>A0A433XLY8</accession>
<dbReference type="RefSeq" id="WP_127187201.1">
    <property type="nucleotide sequence ID" value="NZ_RZNJ01000001.1"/>
</dbReference>
<sequence length="138" mass="15409">MTEPEQTPAELAFKARFAEVMRDLKSGKEDGEAMYLLGRIANRMLEEAKQPDWKALKQNLSLEAYDSVLMALQKRGNEFIAAGQVKPAYALQAIAVSIVAGTQTDPHVREGEKLLDRIIETTILNYRKHGKSVEPATH</sequence>
<comment type="caution">
    <text evidence="1">The sequence shown here is derived from an EMBL/GenBank/DDBJ whole genome shotgun (WGS) entry which is preliminary data.</text>
</comment>
<dbReference type="AlphaFoldDB" id="A0A433XLY8"/>
<name>A0A433XLY8_9HYPH</name>
<protein>
    <submittedName>
        <fullName evidence="1">Uncharacterized protein</fullName>
    </submittedName>
</protein>
<dbReference type="OrthoDB" id="7948973at2"/>
<evidence type="ECO:0000313" key="2">
    <source>
        <dbReference type="Proteomes" id="UP000281547"/>
    </source>
</evidence>
<proteinExistence type="predicted"/>
<keyword evidence="2" id="KW-1185">Reference proteome</keyword>
<dbReference type="Proteomes" id="UP000281547">
    <property type="component" value="Unassembled WGS sequence"/>
</dbReference>
<reference evidence="1 2" key="1">
    <citation type="journal article" date="2016" name="Int. J. Syst. Evol. Microbiol.">
        <title>Arsenicitalea aurantiaca gen. nov., sp. nov., a new member of the family Hyphomicrobiaceae, isolated from high-arsenic sediment.</title>
        <authorList>
            <person name="Mu Y."/>
            <person name="Zhou L."/>
            <person name="Zeng X.C."/>
            <person name="Liu L."/>
            <person name="Pan Y."/>
            <person name="Chen X."/>
            <person name="Wang J."/>
            <person name="Li S."/>
            <person name="Li W.J."/>
            <person name="Wang Y."/>
        </authorList>
    </citation>
    <scope>NUCLEOTIDE SEQUENCE [LARGE SCALE GENOMIC DNA]</scope>
    <source>
        <strain evidence="1 2">42-50</strain>
    </source>
</reference>
<evidence type="ECO:0000313" key="1">
    <source>
        <dbReference type="EMBL" id="RUT35081.1"/>
    </source>
</evidence>